<keyword evidence="1" id="KW-0805">Transcription regulation</keyword>
<evidence type="ECO:0000256" key="1">
    <source>
        <dbReference type="ARBA" id="ARBA00023015"/>
    </source>
</evidence>
<dbReference type="InterPro" id="IPR036390">
    <property type="entry name" value="WH_DNA-bd_sf"/>
</dbReference>
<evidence type="ECO:0000313" key="6">
    <source>
        <dbReference type="Proteomes" id="UP001321498"/>
    </source>
</evidence>
<dbReference type="PROSITE" id="PS01117">
    <property type="entry name" value="HTH_MARR_1"/>
    <property type="match status" value="1"/>
</dbReference>
<evidence type="ECO:0000259" key="4">
    <source>
        <dbReference type="PROSITE" id="PS50995"/>
    </source>
</evidence>
<dbReference type="InterPro" id="IPR036388">
    <property type="entry name" value="WH-like_DNA-bd_sf"/>
</dbReference>
<sequence length="165" mass="18403">MPDSDEVDRIVAAWERERPELDFAPLQVLSRVTRLARRLERARKAAFATAGLEPWEFDVLSPLRRSGAPHQLSPKALLQMTGVSSGTMSNRIDRLVERSLVERRIDPGDGRGVLVVMTDEGRARVDSAIERLLAAEVELLEGLPRADQERVAALLRRLSHSFDGA</sequence>
<proteinExistence type="predicted"/>
<reference evidence="6" key="1">
    <citation type="journal article" date="2019" name="Int. J. Syst. Evol. Microbiol.">
        <title>The Global Catalogue of Microorganisms (GCM) 10K type strain sequencing project: providing services to taxonomists for standard genome sequencing and annotation.</title>
        <authorList>
            <consortium name="The Broad Institute Genomics Platform"/>
            <consortium name="The Broad Institute Genome Sequencing Center for Infectious Disease"/>
            <person name="Wu L."/>
            <person name="Ma J."/>
        </authorList>
    </citation>
    <scope>NUCLEOTIDE SEQUENCE [LARGE SCALE GENOMIC DNA]</scope>
    <source>
        <strain evidence="6">NBRC 108725</strain>
    </source>
</reference>
<feature type="domain" description="HTH marR-type" evidence="4">
    <location>
        <begin position="25"/>
        <end position="160"/>
    </location>
</feature>
<evidence type="ECO:0000313" key="5">
    <source>
        <dbReference type="EMBL" id="BDZ44725.1"/>
    </source>
</evidence>
<keyword evidence="6" id="KW-1185">Reference proteome</keyword>
<dbReference type="InterPro" id="IPR023187">
    <property type="entry name" value="Tscrpt_reg_MarR-type_CS"/>
</dbReference>
<dbReference type="PANTHER" id="PTHR42756:SF1">
    <property type="entry name" value="TRANSCRIPTIONAL REPRESSOR OF EMRAB OPERON"/>
    <property type="match status" value="1"/>
</dbReference>
<dbReference type="PRINTS" id="PR00598">
    <property type="entry name" value="HTHMARR"/>
</dbReference>
<dbReference type="PROSITE" id="PS50995">
    <property type="entry name" value="HTH_MARR_2"/>
    <property type="match status" value="1"/>
</dbReference>
<dbReference type="PANTHER" id="PTHR42756">
    <property type="entry name" value="TRANSCRIPTIONAL REGULATOR, MARR"/>
    <property type="match status" value="1"/>
</dbReference>
<gene>
    <name evidence="5" type="ORF">GCM10025866_06340</name>
</gene>
<dbReference type="Proteomes" id="UP001321498">
    <property type="component" value="Chromosome"/>
</dbReference>
<keyword evidence="2" id="KW-0238">DNA-binding</keyword>
<protein>
    <submittedName>
        <fullName evidence="5">MarR family transcriptional regulator</fullName>
    </submittedName>
</protein>
<dbReference type="InterPro" id="IPR000835">
    <property type="entry name" value="HTH_MarR-typ"/>
</dbReference>
<organism evidence="5 6">
    <name type="scientific">Naasia aerilata</name>
    <dbReference type="NCBI Taxonomy" id="1162966"/>
    <lineage>
        <taxon>Bacteria</taxon>
        <taxon>Bacillati</taxon>
        <taxon>Actinomycetota</taxon>
        <taxon>Actinomycetes</taxon>
        <taxon>Micrococcales</taxon>
        <taxon>Microbacteriaceae</taxon>
        <taxon>Naasia</taxon>
    </lineage>
</organism>
<keyword evidence="3" id="KW-0804">Transcription</keyword>
<evidence type="ECO:0000256" key="2">
    <source>
        <dbReference type="ARBA" id="ARBA00023125"/>
    </source>
</evidence>
<dbReference type="SMART" id="SM00347">
    <property type="entry name" value="HTH_MARR"/>
    <property type="match status" value="1"/>
</dbReference>
<evidence type="ECO:0000256" key="3">
    <source>
        <dbReference type="ARBA" id="ARBA00023163"/>
    </source>
</evidence>
<dbReference type="SUPFAM" id="SSF46785">
    <property type="entry name" value="Winged helix' DNA-binding domain"/>
    <property type="match status" value="1"/>
</dbReference>
<dbReference type="Gene3D" id="1.10.10.10">
    <property type="entry name" value="Winged helix-like DNA-binding domain superfamily/Winged helix DNA-binding domain"/>
    <property type="match status" value="1"/>
</dbReference>
<accession>A0ABN6XIM3</accession>
<dbReference type="EMBL" id="AP027731">
    <property type="protein sequence ID" value="BDZ44725.1"/>
    <property type="molecule type" value="Genomic_DNA"/>
</dbReference>
<dbReference type="RefSeq" id="WP_286278144.1">
    <property type="nucleotide sequence ID" value="NZ_AP027731.1"/>
</dbReference>
<name>A0ABN6XIM3_9MICO</name>
<dbReference type="Pfam" id="PF12802">
    <property type="entry name" value="MarR_2"/>
    <property type="match status" value="1"/>
</dbReference>